<gene>
    <name evidence="1" type="ORF">JOF56_008899</name>
</gene>
<evidence type="ECO:0008006" key="3">
    <source>
        <dbReference type="Google" id="ProtNLM"/>
    </source>
</evidence>
<reference evidence="1 2" key="1">
    <citation type="submission" date="2021-03" db="EMBL/GenBank/DDBJ databases">
        <title>Sequencing the genomes of 1000 actinobacteria strains.</title>
        <authorList>
            <person name="Klenk H.-P."/>
        </authorList>
    </citation>
    <scope>NUCLEOTIDE SEQUENCE [LARGE SCALE GENOMIC DNA]</scope>
    <source>
        <strain evidence="1 2">DSM 46670</strain>
    </source>
</reference>
<proteinExistence type="predicted"/>
<name>A0ABS4TVS0_9PSEU</name>
<evidence type="ECO:0000313" key="2">
    <source>
        <dbReference type="Proteomes" id="UP001519332"/>
    </source>
</evidence>
<dbReference type="RefSeq" id="WP_209645495.1">
    <property type="nucleotide sequence ID" value="NZ_JAGINW010000001.1"/>
</dbReference>
<keyword evidence="2" id="KW-1185">Reference proteome</keyword>
<sequence length="263" mass="27852">MESTKWQLLCDRGPDLVLCLDFLGGRAAAGFAELAAGIPAELCFLHIGQSFSGGDPRLDAQADEWVREALGTGRPVRAVLGYCAGAALATRVADAICVAVPVQPPVVVLLDAVAVTGATLCDQFVSAVESSSAHLAAGELDDARHWSDGLLGDHPDDLPCLAAGLTDRYDRLMAGVAGRLSLGEFFRRELTAGFASYLTYLLLAGQGGLDLRAGTPLFLSSRDHEPAMDPANSVSLDVDREHLLRDTDVLKLVAGLLTEEPRW</sequence>
<organism evidence="1 2">
    <name type="scientific">Kibdelosporangium banguiense</name>
    <dbReference type="NCBI Taxonomy" id="1365924"/>
    <lineage>
        <taxon>Bacteria</taxon>
        <taxon>Bacillati</taxon>
        <taxon>Actinomycetota</taxon>
        <taxon>Actinomycetes</taxon>
        <taxon>Pseudonocardiales</taxon>
        <taxon>Pseudonocardiaceae</taxon>
        <taxon>Kibdelosporangium</taxon>
    </lineage>
</organism>
<dbReference type="EMBL" id="JAGINW010000001">
    <property type="protein sequence ID" value="MBP2328514.1"/>
    <property type="molecule type" value="Genomic_DNA"/>
</dbReference>
<accession>A0ABS4TVS0</accession>
<evidence type="ECO:0000313" key="1">
    <source>
        <dbReference type="EMBL" id="MBP2328514.1"/>
    </source>
</evidence>
<comment type="caution">
    <text evidence="1">The sequence shown here is derived from an EMBL/GenBank/DDBJ whole genome shotgun (WGS) entry which is preliminary data.</text>
</comment>
<protein>
    <recommendedName>
        <fullName evidence="3">Thioesterase domain-containing protein</fullName>
    </recommendedName>
</protein>
<dbReference type="Proteomes" id="UP001519332">
    <property type="component" value="Unassembled WGS sequence"/>
</dbReference>